<dbReference type="Proteomes" id="UP000198919">
    <property type="component" value="Unassembled WGS sequence"/>
</dbReference>
<reference evidence="3" key="2">
    <citation type="submission" date="2016-10" db="EMBL/GenBank/DDBJ databases">
        <authorList>
            <person name="Varghese N."/>
            <person name="Submissions S."/>
        </authorList>
    </citation>
    <scope>NUCLEOTIDE SEQUENCE [LARGE SCALE GENOMIC DNA]</scope>
    <source>
        <strain evidence="3">DSM 17908</strain>
    </source>
</reference>
<sequence>MTDFLYRLLSSLKQNNMLNNEDYLQPFTRTVNTKALHHLMGLQQLISVLINHRTLSYYSAITQLGY</sequence>
<organism evidence="2 3">
    <name type="scientific">Xenorhabdus mauleonii</name>
    <dbReference type="NCBI Taxonomy" id="351675"/>
    <lineage>
        <taxon>Bacteria</taxon>
        <taxon>Pseudomonadati</taxon>
        <taxon>Pseudomonadota</taxon>
        <taxon>Gammaproteobacteria</taxon>
        <taxon>Enterobacterales</taxon>
        <taxon>Morganellaceae</taxon>
        <taxon>Xenorhabdus</taxon>
    </lineage>
</organism>
<evidence type="ECO:0000313" key="1">
    <source>
        <dbReference type="EMBL" id="PHM40289.1"/>
    </source>
</evidence>
<dbReference type="EMBL" id="NITY01000006">
    <property type="protein sequence ID" value="PHM40289.1"/>
    <property type="molecule type" value="Genomic_DNA"/>
</dbReference>
<dbReference type="Proteomes" id="UP000224607">
    <property type="component" value="Unassembled WGS sequence"/>
</dbReference>
<dbReference type="EMBL" id="FORG01000001">
    <property type="protein sequence ID" value="SFI38625.1"/>
    <property type="molecule type" value="Genomic_DNA"/>
</dbReference>
<evidence type="ECO:0000313" key="3">
    <source>
        <dbReference type="Proteomes" id="UP000198919"/>
    </source>
</evidence>
<keyword evidence="4" id="KW-1185">Reference proteome</keyword>
<gene>
    <name evidence="2" type="ORF">SAMN05421680_10147</name>
    <name evidence="1" type="ORF">Xmau_02050</name>
</gene>
<evidence type="ECO:0000313" key="2">
    <source>
        <dbReference type="EMBL" id="SFI38625.1"/>
    </source>
</evidence>
<proteinExistence type="predicted"/>
<reference evidence="2" key="1">
    <citation type="submission" date="2016-10" db="EMBL/GenBank/DDBJ databases">
        <authorList>
            <person name="de Groot N.N."/>
        </authorList>
    </citation>
    <scope>NUCLEOTIDE SEQUENCE [LARGE SCALE GENOMIC DNA]</scope>
    <source>
        <strain evidence="2">DSM 17908</strain>
    </source>
</reference>
<evidence type="ECO:0000313" key="4">
    <source>
        <dbReference type="Proteomes" id="UP000224607"/>
    </source>
</evidence>
<name>A0A1I3HSC3_9GAMM</name>
<reference evidence="1 4" key="3">
    <citation type="journal article" date="2017" name="Nat. Microbiol.">
        <title>Natural product diversity associated with the nematode symbionts Photorhabdus and Xenorhabdus.</title>
        <authorList>
            <person name="Tobias N.J."/>
            <person name="Wolff H."/>
            <person name="Djahanschiri B."/>
            <person name="Grundmann F."/>
            <person name="Kronenwerth M."/>
            <person name="Shi Y.M."/>
            <person name="Simonyi S."/>
            <person name="Grun P."/>
            <person name="Shapiro-Ilan D."/>
            <person name="Pidot S.J."/>
            <person name="Stinear T.P."/>
            <person name="Ebersberger I."/>
            <person name="Bode H.B."/>
        </authorList>
    </citation>
    <scope>NUCLEOTIDE SEQUENCE [LARGE SCALE GENOMIC DNA]</scope>
    <source>
        <strain evidence="1 4">DSM 17908</strain>
    </source>
</reference>
<dbReference type="AlphaFoldDB" id="A0A1I3HSC3"/>
<accession>A0A1I3HSC3</accession>
<protein>
    <submittedName>
        <fullName evidence="2">Uncharacterized protein</fullName>
    </submittedName>
</protein>